<sequence>MASAEDMIDEILAAVKTGDVTHVPRGVEFRRSGKDARMLIGAVNKDLVKGGLPDEYLVASGSDQAQVWVYRYWKWQEDRVRYIAYGNGKDGGVTERQLSNTTVAKMELIDERLSYFSIFNSAAGKKLYPKEQDRKRAHEKWMVFVLDTKAPVVSEVDSDAPPEDVADQEDQQEEIEKDGCPWRKDHEFEEEGIKAEGPSASPRKLF</sequence>
<evidence type="ECO:0000313" key="2">
    <source>
        <dbReference type="EMBL" id="KJX96490.1"/>
    </source>
</evidence>
<protein>
    <submittedName>
        <fullName evidence="2">Uncharacterized protein</fullName>
    </submittedName>
</protein>
<feature type="region of interest" description="Disordered" evidence="1">
    <location>
        <begin position="155"/>
        <end position="206"/>
    </location>
</feature>
<dbReference type="Proteomes" id="UP000033647">
    <property type="component" value="Unassembled WGS sequence"/>
</dbReference>
<keyword evidence="3" id="KW-1185">Reference proteome</keyword>
<organism evidence="2 3">
    <name type="scientific">Zymoseptoria brevis</name>
    <dbReference type="NCBI Taxonomy" id="1047168"/>
    <lineage>
        <taxon>Eukaryota</taxon>
        <taxon>Fungi</taxon>
        <taxon>Dikarya</taxon>
        <taxon>Ascomycota</taxon>
        <taxon>Pezizomycotina</taxon>
        <taxon>Dothideomycetes</taxon>
        <taxon>Dothideomycetidae</taxon>
        <taxon>Mycosphaerellales</taxon>
        <taxon>Mycosphaerellaceae</taxon>
        <taxon>Zymoseptoria</taxon>
    </lineage>
</organism>
<proteinExistence type="predicted"/>
<dbReference type="AlphaFoldDB" id="A0A0F4GJZ5"/>
<accession>A0A0F4GJZ5</accession>
<evidence type="ECO:0000313" key="3">
    <source>
        <dbReference type="Proteomes" id="UP000033647"/>
    </source>
</evidence>
<gene>
    <name evidence="2" type="ORF">TI39_contig621g00001</name>
</gene>
<feature type="compositionally biased region" description="Acidic residues" evidence="1">
    <location>
        <begin position="156"/>
        <end position="176"/>
    </location>
</feature>
<name>A0A0F4GJZ5_9PEZI</name>
<evidence type="ECO:0000256" key="1">
    <source>
        <dbReference type="SAM" id="MobiDB-lite"/>
    </source>
</evidence>
<feature type="compositionally biased region" description="Basic and acidic residues" evidence="1">
    <location>
        <begin position="177"/>
        <end position="194"/>
    </location>
</feature>
<dbReference type="EMBL" id="LAFY01000613">
    <property type="protein sequence ID" value="KJX96490.1"/>
    <property type="molecule type" value="Genomic_DNA"/>
</dbReference>
<comment type="caution">
    <text evidence="2">The sequence shown here is derived from an EMBL/GenBank/DDBJ whole genome shotgun (WGS) entry which is preliminary data.</text>
</comment>
<reference evidence="2 3" key="1">
    <citation type="submission" date="2015-03" db="EMBL/GenBank/DDBJ databases">
        <title>RNA-seq based gene annotation and comparative genomics of four Zymoseptoria species reveal species-specific pathogenicity related genes and transposable element activity.</title>
        <authorList>
            <person name="Grandaubert J."/>
            <person name="Bhattacharyya A."/>
            <person name="Stukenbrock E.H."/>
        </authorList>
    </citation>
    <scope>NUCLEOTIDE SEQUENCE [LARGE SCALE GENOMIC DNA]</scope>
    <source>
        <strain evidence="2 3">Zb18110</strain>
    </source>
</reference>